<dbReference type="Proteomes" id="UP001331761">
    <property type="component" value="Unassembled WGS sequence"/>
</dbReference>
<comment type="caution">
    <text evidence="2">The sequence shown here is derived from an EMBL/GenBank/DDBJ whole genome shotgun (WGS) entry which is preliminary data.</text>
</comment>
<keyword evidence="1" id="KW-1133">Transmembrane helix</keyword>
<protein>
    <submittedName>
        <fullName evidence="2">Uncharacterized protein</fullName>
    </submittedName>
</protein>
<dbReference type="EMBL" id="WIXE01012486">
    <property type="protein sequence ID" value="KAK5975883.1"/>
    <property type="molecule type" value="Genomic_DNA"/>
</dbReference>
<organism evidence="2 3">
    <name type="scientific">Trichostrongylus colubriformis</name>
    <name type="common">Black scour worm</name>
    <dbReference type="NCBI Taxonomy" id="6319"/>
    <lineage>
        <taxon>Eukaryota</taxon>
        <taxon>Metazoa</taxon>
        <taxon>Ecdysozoa</taxon>
        <taxon>Nematoda</taxon>
        <taxon>Chromadorea</taxon>
        <taxon>Rhabditida</taxon>
        <taxon>Rhabditina</taxon>
        <taxon>Rhabditomorpha</taxon>
        <taxon>Strongyloidea</taxon>
        <taxon>Trichostrongylidae</taxon>
        <taxon>Trichostrongylus</taxon>
    </lineage>
</organism>
<feature type="transmembrane region" description="Helical" evidence="1">
    <location>
        <begin position="21"/>
        <end position="41"/>
    </location>
</feature>
<evidence type="ECO:0000313" key="3">
    <source>
        <dbReference type="Proteomes" id="UP001331761"/>
    </source>
</evidence>
<keyword evidence="3" id="KW-1185">Reference proteome</keyword>
<proteinExistence type="predicted"/>
<accession>A0AAN8FUG4</accession>
<evidence type="ECO:0000313" key="2">
    <source>
        <dbReference type="EMBL" id="KAK5975883.1"/>
    </source>
</evidence>
<name>A0AAN8FUG4_TRICO</name>
<keyword evidence="1" id="KW-0812">Transmembrane</keyword>
<evidence type="ECO:0000256" key="1">
    <source>
        <dbReference type="SAM" id="Phobius"/>
    </source>
</evidence>
<keyword evidence="1" id="KW-0472">Membrane</keyword>
<dbReference type="AlphaFoldDB" id="A0AAN8FUG4"/>
<gene>
    <name evidence="2" type="ORF">GCK32_007873</name>
</gene>
<reference evidence="2 3" key="1">
    <citation type="submission" date="2019-10" db="EMBL/GenBank/DDBJ databases">
        <title>Assembly and Annotation for the nematode Trichostrongylus colubriformis.</title>
        <authorList>
            <person name="Martin J."/>
        </authorList>
    </citation>
    <scope>NUCLEOTIDE SEQUENCE [LARGE SCALE GENOMIC DNA]</scope>
    <source>
        <strain evidence="2">G859</strain>
        <tissue evidence="2">Whole worm</tissue>
    </source>
</reference>
<sequence>MTCGCTVHKRSNNEILIPAPLLLQFCIFLGSVTAAWCFVLLTQPQSLLTLNCLHGPSDNTVQKAGGNVCVMYEVDSCSAPRRYYDSFNIPNLIVLQGFCAVFKDNNNADIAACFCQEEYCNRKETVMSLLGPATTIPLTVPIMSTWKFEPDVEHTKTILKCLRKNMYASDTDEEETEDSKSRNIQIRFDGWTIAITILLVTRTLEFMKVSQRKEIQSLVNA</sequence>